<dbReference type="EMBL" id="CAFAHD010000007">
    <property type="protein sequence ID" value="CAB4837137.1"/>
    <property type="molecule type" value="Genomic_DNA"/>
</dbReference>
<dbReference type="AlphaFoldDB" id="A0A6J6MRV7"/>
<dbReference type="SUPFAM" id="SSF53474">
    <property type="entry name" value="alpha/beta-Hydrolases"/>
    <property type="match status" value="2"/>
</dbReference>
<dbReference type="PANTHER" id="PTHR22946:SF8">
    <property type="entry name" value="ACETYL XYLAN ESTERASE DOMAIN-CONTAINING PROTEIN"/>
    <property type="match status" value="1"/>
</dbReference>
<evidence type="ECO:0000313" key="2">
    <source>
        <dbReference type="EMBL" id="CAB4676632.1"/>
    </source>
</evidence>
<evidence type="ECO:0000313" key="8">
    <source>
        <dbReference type="EMBL" id="CAB5032233.1"/>
    </source>
</evidence>
<dbReference type="InterPro" id="IPR050261">
    <property type="entry name" value="FrsA_esterase"/>
</dbReference>
<dbReference type="EMBL" id="CAEZYD010000008">
    <property type="protein sequence ID" value="CAB4709793.1"/>
    <property type="molecule type" value="Genomic_DNA"/>
</dbReference>
<dbReference type="Pfam" id="PF05448">
    <property type="entry name" value="AXE1"/>
    <property type="match status" value="1"/>
</dbReference>
<organism evidence="2">
    <name type="scientific">freshwater metagenome</name>
    <dbReference type="NCBI Taxonomy" id="449393"/>
    <lineage>
        <taxon>unclassified sequences</taxon>
        <taxon>metagenomes</taxon>
        <taxon>ecological metagenomes</taxon>
    </lineage>
</organism>
<dbReference type="EMBL" id="CAFBPT010000010">
    <property type="protein sequence ID" value="CAB5032233.1"/>
    <property type="molecule type" value="Genomic_DNA"/>
</dbReference>
<dbReference type="EMBL" id="CAFBMA010000010">
    <property type="protein sequence ID" value="CAB4899306.1"/>
    <property type="molecule type" value="Genomic_DNA"/>
</dbReference>
<evidence type="ECO:0000313" key="5">
    <source>
        <dbReference type="EMBL" id="CAB4837137.1"/>
    </source>
</evidence>
<reference evidence="2" key="1">
    <citation type="submission" date="2020-05" db="EMBL/GenBank/DDBJ databases">
        <authorList>
            <person name="Chiriac C."/>
            <person name="Salcher M."/>
            <person name="Ghai R."/>
            <person name="Kavagutti S V."/>
        </authorList>
    </citation>
    <scope>NUCLEOTIDE SEQUENCE</scope>
</reference>
<feature type="domain" description="Acetyl xylan esterase" evidence="1">
    <location>
        <begin position="53"/>
        <end position="202"/>
    </location>
</feature>
<evidence type="ECO:0000259" key="1">
    <source>
        <dbReference type="Pfam" id="PF05448"/>
    </source>
</evidence>
<dbReference type="PANTHER" id="PTHR22946">
    <property type="entry name" value="DIENELACTONE HYDROLASE DOMAIN-CONTAINING PROTEIN-RELATED"/>
    <property type="match status" value="1"/>
</dbReference>
<proteinExistence type="predicted"/>
<dbReference type="EMBL" id="CAFBNU010000012">
    <property type="protein sequence ID" value="CAB4966931.1"/>
    <property type="molecule type" value="Genomic_DNA"/>
</dbReference>
<accession>A0A6J6MRV7</accession>
<evidence type="ECO:0000313" key="3">
    <source>
        <dbReference type="EMBL" id="CAB4709793.1"/>
    </source>
</evidence>
<dbReference type="InterPro" id="IPR008391">
    <property type="entry name" value="AXE1_dom"/>
</dbReference>
<sequence>MPAEFIVARALELAKSSGVSSAKTNSDIRNEIIDAIGFNKIPTSITEPKFIEDVKLDGYIVRKLIFEPIEGFPIPAHLYIPDLPGKHPAVVHTPGHWMEDGKLAGEVQRFNVNLVKAGVAVLCFDPVGQGERRVGWHQHGQLAPLLVGITNIGWMVRETLSAVDLLESLESIDSQKIGLVGASGGGFISIFASVIDDRIKVAAIGCIVNTHVSQIRDAAYGTGWDGWLDLCNQIPRLCVIGTVGKILSTLDPKKVIIVSALSDPGFPIAGAREVIDEVRSIAETTGTQKNFKYVEVKGGHGLHESTAITLIRFIAENFEKNVGSDFISDIPFAPQWPHSHEVATAENPQHFRPLPSKGTCFEFPIDTNEALVNFSKGMLLGIENIRPVLSLERLREILGPIPKPLSKRVQVVQHRSEDRWHIQTLKIQSELEIEINAQFALPKNWTDDLCGVFVMLHKNGAQSALNSVEAQKALDMGYAVLAPDLRGTGKTACSEFEVATASWMIDRDLLNQRITDGIACIDFLSTRYSTGQQIDKGNIVIWGQEEYGLLGLIITALDHRVNRCGSSGIASFQELMVVNSEISPMFYKHDLLRSLDVQDLVDIITPRSCKLGVPQKSVEKSLSSFLMVGKK</sequence>
<evidence type="ECO:0000313" key="4">
    <source>
        <dbReference type="EMBL" id="CAB4825729.1"/>
    </source>
</evidence>
<dbReference type="InterPro" id="IPR029058">
    <property type="entry name" value="AB_hydrolase_fold"/>
</dbReference>
<gene>
    <name evidence="2" type="ORF">UFOPK2343_00768</name>
    <name evidence="3" type="ORF">UFOPK2652_00722</name>
    <name evidence="4" type="ORF">UFOPK3128_01133</name>
    <name evidence="5" type="ORF">UFOPK3227_00146</name>
    <name evidence="6" type="ORF">UFOPK3511_00944</name>
    <name evidence="7" type="ORF">UFOPK3880_01062</name>
    <name evidence="8" type="ORF">UFOPK4146_01124</name>
</gene>
<dbReference type="Gene3D" id="3.40.50.1820">
    <property type="entry name" value="alpha/beta hydrolase"/>
    <property type="match status" value="2"/>
</dbReference>
<name>A0A6J6MRV7_9ZZZZ</name>
<dbReference type="EMBL" id="CAFAAZ010000012">
    <property type="protein sequence ID" value="CAB4825729.1"/>
    <property type="molecule type" value="Genomic_DNA"/>
</dbReference>
<protein>
    <submittedName>
        <fullName evidence="2">Unannotated protein</fullName>
    </submittedName>
</protein>
<evidence type="ECO:0000313" key="6">
    <source>
        <dbReference type="EMBL" id="CAB4899306.1"/>
    </source>
</evidence>
<evidence type="ECO:0000313" key="7">
    <source>
        <dbReference type="EMBL" id="CAB4966931.1"/>
    </source>
</evidence>
<dbReference type="EMBL" id="CAEZXD010000017">
    <property type="protein sequence ID" value="CAB4676632.1"/>
    <property type="molecule type" value="Genomic_DNA"/>
</dbReference>